<proteinExistence type="predicted"/>
<accession>A0A0F9PYM5</accession>
<comment type="caution">
    <text evidence="1">The sequence shown here is derived from an EMBL/GenBank/DDBJ whole genome shotgun (WGS) entry which is preliminary data.</text>
</comment>
<protein>
    <submittedName>
        <fullName evidence="1">Uncharacterized protein</fullName>
    </submittedName>
</protein>
<dbReference type="EMBL" id="LAZR01002454">
    <property type="protein sequence ID" value="KKN29832.1"/>
    <property type="molecule type" value="Genomic_DNA"/>
</dbReference>
<sequence>MATRVSLNNQVVRDLTSRRRRFLRRLGEQGFDQEEIDRILDNNYLSREDVGELFHEIYEGEEESILTRS</sequence>
<reference evidence="1" key="1">
    <citation type="journal article" date="2015" name="Nature">
        <title>Complex archaea that bridge the gap between prokaryotes and eukaryotes.</title>
        <authorList>
            <person name="Spang A."/>
            <person name="Saw J.H."/>
            <person name="Jorgensen S.L."/>
            <person name="Zaremba-Niedzwiedzka K."/>
            <person name="Martijn J."/>
            <person name="Lind A.E."/>
            <person name="van Eijk R."/>
            <person name="Schleper C."/>
            <person name="Guy L."/>
            <person name="Ettema T.J."/>
        </authorList>
    </citation>
    <scope>NUCLEOTIDE SEQUENCE</scope>
</reference>
<dbReference type="AlphaFoldDB" id="A0A0F9PYM5"/>
<gene>
    <name evidence="1" type="ORF">LCGC14_0840000</name>
</gene>
<name>A0A0F9PYM5_9ZZZZ</name>
<evidence type="ECO:0000313" key="1">
    <source>
        <dbReference type="EMBL" id="KKN29832.1"/>
    </source>
</evidence>
<organism evidence="1">
    <name type="scientific">marine sediment metagenome</name>
    <dbReference type="NCBI Taxonomy" id="412755"/>
    <lineage>
        <taxon>unclassified sequences</taxon>
        <taxon>metagenomes</taxon>
        <taxon>ecological metagenomes</taxon>
    </lineage>
</organism>